<comment type="subcellular location">
    <subcellularLocation>
        <location evidence="2">Cytoplasm</location>
    </subcellularLocation>
</comment>
<dbReference type="EMBL" id="JAULJQ010000002">
    <property type="protein sequence ID" value="MDO2409027.1"/>
    <property type="molecule type" value="Genomic_DNA"/>
</dbReference>
<gene>
    <name evidence="12" type="ORF">Q2362_02790</name>
</gene>
<dbReference type="Pfam" id="PF00254">
    <property type="entry name" value="FKBP_C"/>
    <property type="match status" value="1"/>
</dbReference>
<keyword evidence="13" id="KW-1185">Reference proteome</keyword>
<dbReference type="InterPro" id="IPR001179">
    <property type="entry name" value="PPIase_FKBP_dom"/>
</dbReference>
<comment type="similarity">
    <text evidence="3 10">Belongs to the FKBP-type PPIase family.</text>
</comment>
<reference evidence="12 13" key="1">
    <citation type="submission" date="2023-06" db="EMBL/GenBank/DDBJ databases">
        <title>Campylobacter magnum sp. nov., isolated from cecal contents of domestic pigs (Sus scrofa domesticus).</title>
        <authorList>
            <person name="Papic B."/>
            <person name="Gruntar I."/>
        </authorList>
    </citation>
    <scope>NUCLEOTIDE SEQUENCE [LARGE SCALE GENOMIC DNA]</scope>
    <source>
        <strain evidence="13">34484-21</strain>
    </source>
</reference>
<dbReference type="PANTHER" id="PTHR47861:SF3">
    <property type="entry name" value="FKBP-TYPE PEPTIDYL-PROLYL CIS-TRANS ISOMERASE SLYD"/>
    <property type="match status" value="1"/>
</dbReference>
<dbReference type="Gene3D" id="2.40.10.330">
    <property type="match status" value="1"/>
</dbReference>
<proteinExistence type="inferred from homology"/>
<keyword evidence="4" id="KW-0963">Cytoplasm</keyword>
<dbReference type="Gene3D" id="3.10.50.40">
    <property type="match status" value="1"/>
</dbReference>
<evidence type="ECO:0000256" key="9">
    <source>
        <dbReference type="PROSITE-ProRule" id="PRU00277"/>
    </source>
</evidence>
<dbReference type="RefSeq" id="WP_302243820.1">
    <property type="nucleotide sequence ID" value="NZ_JAULJQ010000002.1"/>
</dbReference>
<protein>
    <recommendedName>
        <fullName evidence="10">Peptidyl-prolyl cis-trans isomerase</fullName>
        <ecNumber evidence="10">5.2.1.8</ecNumber>
    </recommendedName>
</protein>
<dbReference type="InterPro" id="IPR046357">
    <property type="entry name" value="PPIase_dom_sf"/>
</dbReference>
<sequence length="188" mass="20107">MSKVVKFFYSLSDAKSKELLESNAGGGELAFVSGKNQVLPKLEEALLGMREGEHKEISIACADALGEYDEKLIQTLPKEQFAGIDLAVGMELFGQDESGETARVVVKELKGDEVVIDFNHPYAGKDLLFEVELTELRDADENEELTGVVVMPHTCGCGGHAGHEHEDGGCCGGAHHDEHGGGCCGGHH</sequence>
<evidence type="ECO:0000259" key="11">
    <source>
        <dbReference type="PROSITE" id="PS50059"/>
    </source>
</evidence>
<feature type="domain" description="PPIase FKBP-type" evidence="11">
    <location>
        <begin position="2"/>
        <end position="77"/>
    </location>
</feature>
<evidence type="ECO:0000256" key="7">
    <source>
        <dbReference type="ARBA" id="ARBA00023235"/>
    </source>
</evidence>
<keyword evidence="6" id="KW-0143">Chaperone</keyword>
<comment type="function">
    <text evidence="8">Also involved in hydrogenase metallocenter assembly, probably by participating in the nickel insertion step. This function in hydrogenase biosynthesis requires chaperone activity and the presence of the metal-binding domain, but not PPIase activity.</text>
</comment>
<comment type="caution">
    <text evidence="12">The sequence shown here is derived from an EMBL/GenBank/DDBJ whole genome shotgun (WGS) entry which is preliminary data.</text>
</comment>
<evidence type="ECO:0000256" key="1">
    <source>
        <dbReference type="ARBA" id="ARBA00000971"/>
    </source>
</evidence>
<evidence type="ECO:0000256" key="3">
    <source>
        <dbReference type="ARBA" id="ARBA00006577"/>
    </source>
</evidence>
<evidence type="ECO:0000256" key="2">
    <source>
        <dbReference type="ARBA" id="ARBA00004496"/>
    </source>
</evidence>
<evidence type="ECO:0000313" key="12">
    <source>
        <dbReference type="EMBL" id="MDO2409027.1"/>
    </source>
</evidence>
<evidence type="ECO:0000256" key="5">
    <source>
        <dbReference type="ARBA" id="ARBA00023110"/>
    </source>
</evidence>
<dbReference type="InterPro" id="IPR048261">
    <property type="entry name" value="SlpA/SlyD-like_ins_sf"/>
</dbReference>
<accession>A0ABT8T5S3</accession>
<dbReference type="PANTHER" id="PTHR47861">
    <property type="entry name" value="FKBP-TYPE PEPTIDYL-PROLYL CIS-TRANS ISOMERASE SLYD"/>
    <property type="match status" value="1"/>
</dbReference>
<organism evidence="12 13">
    <name type="scientific">Campylobacter magnus</name>
    <dbReference type="NCBI Taxonomy" id="3026462"/>
    <lineage>
        <taxon>Bacteria</taxon>
        <taxon>Pseudomonadati</taxon>
        <taxon>Campylobacterota</taxon>
        <taxon>Epsilonproteobacteria</taxon>
        <taxon>Campylobacterales</taxon>
        <taxon>Campylobacteraceae</taxon>
        <taxon>Campylobacter</taxon>
    </lineage>
</organism>
<evidence type="ECO:0000256" key="4">
    <source>
        <dbReference type="ARBA" id="ARBA00022490"/>
    </source>
</evidence>
<keyword evidence="7 9" id="KW-0413">Isomerase</keyword>
<evidence type="ECO:0000256" key="6">
    <source>
        <dbReference type="ARBA" id="ARBA00023186"/>
    </source>
</evidence>
<dbReference type="EC" id="5.2.1.8" evidence="10"/>
<dbReference type="PROSITE" id="PS50059">
    <property type="entry name" value="FKBP_PPIASE"/>
    <property type="match status" value="1"/>
</dbReference>
<dbReference type="GO" id="GO:0016853">
    <property type="term" value="F:isomerase activity"/>
    <property type="evidence" value="ECO:0007669"/>
    <property type="project" value="UniProtKB-KW"/>
</dbReference>
<evidence type="ECO:0000313" key="13">
    <source>
        <dbReference type="Proteomes" id="UP001171111"/>
    </source>
</evidence>
<dbReference type="Proteomes" id="UP001171111">
    <property type="component" value="Unassembled WGS sequence"/>
</dbReference>
<comment type="catalytic activity">
    <reaction evidence="1 9 10">
        <text>[protein]-peptidylproline (omega=180) = [protein]-peptidylproline (omega=0)</text>
        <dbReference type="Rhea" id="RHEA:16237"/>
        <dbReference type="Rhea" id="RHEA-COMP:10747"/>
        <dbReference type="Rhea" id="RHEA-COMP:10748"/>
        <dbReference type="ChEBI" id="CHEBI:83833"/>
        <dbReference type="ChEBI" id="CHEBI:83834"/>
        <dbReference type="EC" id="5.2.1.8"/>
    </reaction>
</comment>
<keyword evidence="5 9" id="KW-0697">Rotamase</keyword>
<dbReference type="SUPFAM" id="SSF54534">
    <property type="entry name" value="FKBP-like"/>
    <property type="match status" value="1"/>
</dbReference>
<name>A0ABT8T5S3_9BACT</name>
<evidence type="ECO:0000256" key="10">
    <source>
        <dbReference type="RuleBase" id="RU003915"/>
    </source>
</evidence>
<evidence type="ECO:0000256" key="8">
    <source>
        <dbReference type="ARBA" id="ARBA00037071"/>
    </source>
</evidence>